<gene>
    <name evidence="1" type="ORF">ABIQ69_11305</name>
</gene>
<organism evidence="1">
    <name type="scientific">Agromyces sp. G08B096</name>
    <dbReference type="NCBI Taxonomy" id="3156399"/>
    <lineage>
        <taxon>Bacteria</taxon>
        <taxon>Bacillati</taxon>
        <taxon>Actinomycetota</taxon>
        <taxon>Actinomycetes</taxon>
        <taxon>Micrococcales</taxon>
        <taxon>Microbacteriaceae</taxon>
        <taxon>Agromyces</taxon>
    </lineage>
</organism>
<name>A0AAU7W404_9MICO</name>
<sequence length="81" mass="9206">MDAVRDAIVALLEEEPRTVTELTAAYCRLRLVNGWPFLTDLHNIARRTSDLHDRGVIYDTGVRRPTRFGRPSAVWAVKEVA</sequence>
<reference evidence="1" key="1">
    <citation type="submission" date="2024-05" db="EMBL/GenBank/DDBJ databases">
        <authorList>
            <person name="Yu L."/>
        </authorList>
    </citation>
    <scope>NUCLEOTIDE SEQUENCE</scope>
    <source>
        <strain evidence="1">G08B096</strain>
    </source>
</reference>
<evidence type="ECO:0000313" key="1">
    <source>
        <dbReference type="EMBL" id="XBX81194.1"/>
    </source>
</evidence>
<dbReference type="AlphaFoldDB" id="A0AAU7W404"/>
<dbReference type="RefSeq" id="WP_350347216.1">
    <property type="nucleotide sequence ID" value="NZ_CP158374.1"/>
</dbReference>
<accession>A0AAU7W404</accession>
<proteinExistence type="predicted"/>
<protein>
    <submittedName>
        <fullName evidence="1">Uncharacterized protein</fullName>
    </submittedName>
</protein>
<dbReference type="EMBL" id="CP158374">
    <property type="protein sequence ID" value="XBX81194.1"/>
    <property type="molecule type" value="Genomic_DNA"/>
</dbReference>